<dbReference type="InterPro" id="IPR004013">
    <property type="entry name" value="PHP_dom"/>
</dbReference>
<dbReference type="Pfam" id="PF07733">
    <property type="entry name" value="DNA_pol3_alpha"/>
    <property type="match status" value="1"/>
</dbReference>
<evidence type="ECO:0000256" key="11">
    <source>
        <dbReference type="HAMAP-Rule" id="MF_00356"/>
    </source>
</evidence>
<dbReference type="NCBIfam" id="NF001688">
    <property type="entry name" value="PRK00448.1"/>
    <property type="match status" value="1"/>
</dbReference>
<dbReference type="EMBL" id="CP148066">
    <property type="protein sequence ID" value="WXL28400.1"/>
    <property type="molecule type" value="Genomic_DNA"/>
</dbReference>
<evidence type="ECO:0000256" key="7">
    <source>
        <dbReference type="ARBA" id="ARBA00022801"/>
    </source>
</evidence>
<dbReference type="InterPro" id="IPR036397">
    <property type="entry name" value="RNaseH_sf"/>
</dbReference>
<dbReference type="SMART" id="SM00481">
    <property type="entry name" value="POLIIIAc"/>
    <property type="match status" value="1"/>
</dbReference>
<organism evidence="14 15">
    <name type="scientific">[Mycoplasma] gypis</name>
    <dbReference type="NCBI Taxonomy" id="92404"/>
    <lineage>
        <taxon>Bacteria</taxon>
        <taxon>Bacillati</taxon>
        <taxon>Mycoplasmatota</taxon>
        <taxon>Mycoplasmoidales</taxon>
        <taxon>Metamycoplasmataceae</taxon>
        <taxon>Metamycoplasma</taxon>
    </lineage>
</organism>
<evidence type="ECO:0000256" key="2">
    <source>
        <dbReference type="ARBA" id="ARBA00022490"/>
    </source>
</evidence>
<evidence type="ECO:0000256" key="4">
    <source>
        <dbReference type="ARBA" id="ARBA00022695"/>
    </source>
</evidence>
<dbReference type="InterPro" id="IPR044923">
    <property type="entry name" value="PolC_middle_finger_sf"/>
</dbReference>
<gene>
    <name evidence="11" type="primary">polC</name>
    <name evidence="14" type="ORF">WG616_03485</name>
</gene>
<dbReference type="InterPro" id="IPR029460">
    <property type="entry name" value="DNAPol_HHH"/>
</dbReference>
<dbReference type="EC" id="2.7.7.7" evidence="11"/>
<evidence type="ECO:0000256" key="8">
    <source>
        <dbReference type="ARBA" id="ARBA00022839"/>
    </source>
</evidence>
<dbReference type="InterPro" id="IPR006054">
    <property type="entry name" value="DnaQ"/>
</dbReference>
<dbReference type="Gene3D" id="3.30.1900.20">
    <property type="match status" value="2"/>
</dbReference>
<dbReference type="Gene3D" id="3.30.420.10">
    <property type="entry name" value="Ribonuclease H-like superfamily/Ribonuclease H"/>
    <property type="match status" value="1"/>
</dbReference>
<comment type="function">
    <text evidence="1 11">Required for replicative DNA synthesis. This DNA polymerase also exhibits 3' to 5' exonuclease activity.</text>
</comment>
<evidence type="ECO:0000256" key="6">
    <source>
        <dbReference type="ARBA" id="ARBA00022722"/>
    </source>
</evidence>
<dbReference type="SUPFAM" id="SSF53098">
    <property type="entry name" value="Ribonuclease H-like"/>
    <property type="match status" value="1"/>
</dbReference>
<dbReference type="InterPro" id="IPR012337">
    <property type="entry name" value="RNaseH-like_sf"/>
</dbReference>
<dbReference type="Pfam" id="PF14579">
    <property type="entry name" value="HHH_6"/>
    <property type="match status" value="1"/>
</dbReference>
<keyword evidence="3 11" id="KW-0808">Transferase</keyword>
<dbReference type="Pfam" id="PF17657">
    <property type="entry name" value="DNA_pol3_finger"/>
    <property type="match status" value="1"/>
</dbReference>
<keyword evidence="7 11" id="KW-0378">Hydrolase</keyword>
<feature type="domain" description="Polymerase/histidinol phosphatase N-terminal" evidence="13">
    <location>
        <begin position="316"/>
        <end position="384"/>
    </location>
</feature>
<dbReference type="Proteomes" id="UP001460679">
    <property type="component" value="Chromosome"/>
</dbReference>
<dbReference type="GO" id="GO:0003887">
    <property type="term" value="F:DNA-directed DNA polymerase activity"/>
    <property type="evidence" value="ECO:0007669"/>
    <property type="project" value="UniProtKB-EC"/>
</dbReference>
<proteinExistence type="inferred from homology"/>
<comment type="similarity">
    <text evidence="11">Belongs to the DNA polymerase type-C family. PolC subfamily.</text>
</comment>
<dbReference type="RefSeq" id="WP_205499153.1">
    <property type="nucleotide sequence ID" value="NZ_CP148066.1"/>
</dbReference>
<evidence type="ECO:0000313" key="14">
    <source>
        <dbReference type="EMBL" id="WXL28400.1"/>
    </source>
</evidence>
<dbReference type="NCBIfam" id="TIGR01405">
    <property type="entry name" value="polC_Gram_pos"/>
    <property type="match status" value="1"/>
</dbReference>
<dbReference type="InterPro" id="IPR040982">
    <property type="entry name" value="DNA_pol3_finger"/>
</dbReference>
<keyword evidence="2 11" id="KW-0963">Cytoplasm</keyword>
<dbReference type="PANTHER" id="PTHR32294">
    <property type="entry name" value="DNA POLYMERASE III SUBUNIT ALPHA"/>
    <property type="match status" value="1"/>
</dbReference>
<dbReference type="Gene3D" id="1.10.150.700">
    <property type="entry name" value="PolC, middle finger domain"/>
    <property type="match status" value="1"/>
</dbReference>
<sequence>MLTKEQISLFEKRFWAFCQECGFEPTYNFVSFSIKKVTYNEISQELELDIVCDHHIDINEFKQFIAATKKFPYKVTISLSVRYTIYDENLVMDYLDFFLNKEDPELASFLRTIPRKNIQIVDTAYLTITSESKQFLEQIRKHEQKINYYIDACGFEHLLLKMVWNKPTTRKNAQLVAQAIQDFKDQPAPKPSAPKTFETKTYRRSSAKDYKKITLKEAEGEFEPNVEVSGQIVNIEERQLKADFKILTFIISDFTEAITVKAFNYDNKFKENQFVTVKGTLEQDNYLKRKILRANVIEECPPLWHNKIDDSEYKRVELALRTNMSTQDGVVSATDYIETARRYGHKALAICDTDGVQGFPEFYNNTKKLDDLKPIFGATLSAITKDNESVIGPGDYELDKQRYIVFDLETSGLSPVFDEIIEFGAVVIENSVVTERIQFFIKQDKPVSAWTTDFTGITNEMLNEKGISREEAAQKIHSLLSSGVAVAHNANFDISHSKQFFKKMNMPDITIKAIDTMNVARLLFPYYSKFRLGSVAKKLDVLYDEAKAHRADQDANVLGDVWIRMIAMLKKELKIFTSQQLRDYIDPLFYKKKFSYEVRLLAKNQAGLKKLFKIISKASTEDYHNGLRVFLEDLKKNDDILIGTSTHLSYFWNTVFTGCFEDIEKQIQTYDYIEFAPISTYNYKIKRGELTQKDIEEAYLFVIELAKKYNIPCVAVSDARYIDEIEKIVQNVYIFADGIGAKKHWLYNFRDKTNSSDHYPVLNYKTTKEMLKEFEFLGDEKLIKEIVIDNTHLIADQIEKVEVIKKELFKPIFDDSTNKLRDLVYKTAYERYGDKLPEVIEKRIVRELKPISENGYSVIYWISHKLVKKSNDDGYVVGSRGSVGSSLVANLSGISEVNPLNPHYLCPKCKMFEMFEPTAEVSSGWDLPDKICPKCNVEMIKDGHAIPFETFLGFNADKVPDIDLNFSGENQSQIHNYIRELFGETHTFRAGTISTVANKTAFGFAKKYNEIVNPESFPFSTTYIDFLASKSTGVKRTTGQHPGGIIIVPKEFDVEDFTPINYPANDTQSDWKTTHFDFHSIHDNLLKLDILGHDDPTAIRMLERLTKVKVKDIPKSDSKVIELFSSTASMGISPEDIYNETTGAKGLPEFGTQFVRRMLQSAKAKKFSDLISLSGLSHGTDVWTGNAEELIKKYGFSLSQLVCCRDDIMIALMSYGVEPKKSFDIMEKVRKGKGLTEDEEKLLQENKVPDWYIQSLKKIKYMFPKAHATAYVIMAWRIAWFKLYYPLEYYATYFTTRTDTNEIQTLSAGKEVIDNRIVQLHKMIKQKQATTKEENSLDGLEIAQELYARGFKITNVSLEKSLAKEWKVDYKQKALIPPFIVVDSLGLTVAESIVEAREQDEFLSVEDLLDRTTINSRILENLNQLGVLDDLDENNNISLF</sequence>
<dbReference type="HAMAP" id="MF_00356">
    <property type="entry name" value="DNApol_PolC"/>
    <property type="match status" value="1"/>
</dbReference>
<keyword evidence="15" id="KW-1185">Reference proteome</keyword>
<reference evidence="14" key="1">
    <citation type="submission" date="2024-03" db="EMBL/GenBank/DDBJ databases">
        <title>Complete genome sequence of Mycoplasma gypis type strain B1/T1.</title>
        <authorList>
            <person name="Spergser J."/>
        </authorList>
    </citation>
    <scope>NUCLEOTIDE SEQUENCE [LARGE SCALE GENOMIC DNA]</scope>
    <source>
        <strain evidence="14">B1/T1</strain>
    </source>
</reference>
<dbReference type="Gene3D" id="2.40.50.140">
    <property type="entry name" value="Nucleic acid-binding proteins"/>
    <property type="match status" value="1"/>
</dbReference>
<dbReference type="Gene3D" id="1.10.150.870">
    <property type="match status" value="1"/>
</dbReference>
<dbReference type="Pfam" id="PF00929">
    <property type="entry name" value="RNase_T"/>
    <property type="match status" value="1"/>
</dbReference>
<evidence type="ECO:0000256" key="5">
    <source>
        <dbReference type="ARBA" id="ARBA00022705"/>
    </source>
</evidence>
<dbReference type="SMART" id="SM00479">
    <property type="entry name" value="EXOIII"/>
    <property type="match status" value="1"/>
</dbReference>
<evidence type="ECO:0000256" key="10">
    <source>
        <dbReference type="ARBA" id="ARBA00049244"/>
    </source>
</evidence>
<keyword evidence="4 11" id="KW-0548">Nucleotidyltransferase</keyword>
<dbReference type="InterPro" id="IPR013520">
    <property type="entry name" value="Ribonucl_H"/>
</dbReference>
<dbReference type="Gene3D" id="6.10.140.1510">
    <property type="match status" value="1"/>
</dbReference>
<keyword evidence="5 11" id="KW-0235">DNA replication</keyword>
<dbReference type="Pfam" id="PF02811">
    <property type="entry name" value="PHP"/>
    <property type="match status" value="1"/>
</dbReference>
<name>A0ABZ2RRY7_9BACT</name>
<evidence type="ECO:0000256" key="3">
    <source>
        <dbReference type="ARBA" id="ARBA00022679"/>
    </source>
</evidence>
<accession>A0ABZ2RRY7</accession>
<dbReference type="InterPro" id="IPR004805">
    <property type="entry name" value="DnaE2/DnaE/PolC"/>
</dbReference>
<comment type="subcellular location">
    <subcellularLocation>
        <location evidence="11">Cytoplasm</location>
    </subcellularLocation>
</comment>
<evidence type="ECO:0000259" key="13">
    <source>
        <dbReference type="SMART" id="SM00481"/>
    </source>
</evidence>
<evidence type="ECO:0000259" key="12">
    <source>
        <dbReference type="SMART" id="SM00479"/>
    </source>
</evidence>
<keyword evidence="8 11" id="KW-0269">Exonuclease</keyword>
<keyword evidence="6 11" id="KW-0540">Nuclease</keyword>
<dbReference type="NCBIfam" id="TIGR00573">
    <property type="entry name" value="dnaq"/>
    <property type="match status" value="1"/>
</dbReference>
<dbReference type="PANTHER" id="PTHR32294:SF5">
    <property type="entry name" value="DNA POLYMERASE III POLC-TYPE"/>
    <property type="match status" value="1"/>
</dbReference>
<protein>
    <recommendedName>
        <fullName evidence="11">DNA polymerase III PolC-type</fullName>
        <shortName evidence="11">PolIII</shortName>
        <ecNumber evidence="11">2.7.7.7</ecNumber>
    </recommendedName>
</protein>
<evidence type="ECO:0000256" key="1">
    <source>
        <dbReference type="ARBA" id="ARBA00003452"/>
    </source>
</evidence>
<dbReference type="Gene3D" id="3.20.20.140">
    <property type="entry name" value="Metal-dependent hydrolases"/>
    <property type="match status" value="2"/>
</dbReference>
<comment type="catalytic activity">
    <reaction evidence="10 11">
        <text>DNA(n) + a 2'-deoxyribonucleoside 5'-triphosphate = DNA(n+1) + diphosphate</text>
        <dbReference type="Rhea" id="RHEA:22508"/>
        <dbReference type="Rhea" id="RHEA-COMP:17339"/>
        <dbReference type="Rhea" id="RHEA-COMP:17340"/>
        <dbReference type="ChEBI" id="CHEBI:33019"/>
        <dbReference type="ChEBI" id="CHEBI:61560"/>
        <dbReference type="ChEBI" id="CHEBI:173112"/>
        <dbReference type="EC" id="2.7.7.7"/>
    </reaction>
</comment>
<keyword evidence="9 11" id="KW-0239">DNA-directed DNA polymerase</keyword>
<dbReference type="InterPro" id="IPR006308">
    <property type="entry name" value="Pol_III_a_PolC-type_gram_pos"/>
</dbReference>
<evidence type="ECO:0000313" key="15">
    <source>
        <dbReference type="Proteomes" id="UP001460679"/>
    </source>
</evidence>
<evidence type="ECO:0000256" key="9">
    <source>
        <dbReference type="ARBA" id="ARBA00022932"/>
    </source>
</evidence>
<dbReference type="CDD" id="cd06127">
    <property type="entry name" value="DEDDh"/>
    <property type="match status" value="1"/>
</dbReference>
<feature type="domain" description="Exonuclease" evidence="12">
    <location>
        <begin position="402"/>
        <end position="571"/>
    </location>
</feature>
<dbReference type="InterPro" id="IPR003141">
    <property type="entry name" value="Pol/His_phosphatase_N"/>
</dbReference>
<dbReference type="InterPro" id="IPR012340">
    <property type="entry name" value="NA-bd_OB-fold"/>
</dbReference>
<dbReference type="InterPro" id="IPR011708">
    <property type="entry name" value="DNA_pol3_alpha_NTPase_dom"/>
</dbReference>